<dbReference type="GO" id="GO:0005506">
    <property type="term" value="F:iron ion binding"/>
    <property type="evidence" value="ECO:0007669"/>
    <property type="project" value="UniProtKB-UniRule"/>
</dbReference>
<keyword evidence="12 21" id="KW-1133">Transmembrane helix</keyword>
<evidence type="ECO:0000256" key="5">
    <source>
        <dbReference type="ARBA" id="ARBA00022516"/>
    </source>
</evidence>
<feature type="binding site" evidence="19">
    <location>
        <position position="321"/>
    </location>
    <ligand>
        <name>Zn(2+)</name>
        <dbReference type="ChEBI" id="CHEBI:29105"/>
        <label>1</label>
    </ligand>
</feature>
<dbReference type="InterPro" id="IPR014430">
    <property type="entry name" value="Scs7"/>
</dbReference>
<keyword evidence="10 18" id="KW-0276">Fatty acid metabolism</keyword>
<comment type="function">
    <text evidence="18">Ceramide hydroxylase involved in the hydroxylation of sphingolipid-associated very long chain fatty acids. Postulated to hydroxylate the very long chain fatty acid of dihydroceramides and phytoceramides at C-2.</text>
</comment>
<evidence type="ECO:0000256" key="8">
    <source>
        <dbReference type="ARBA" id="ARBA00022723"/>
    </source>
</evidence>
<keyword evidence="9 18" id="KW-0256">Endoplasmic reticulum</keyword>
<evidence type="ECO:0000256" key="12">
    <source>
        <dbReference type="ARBA" id="ARBA00022989"/>
    </source>
</evidence>
<dbReference type="AlphaFoldDB" id="A0A2T0FIS0"/>
<keyword evidence="16 18" id="KW-0472">Membrane</keyword>
<dbReference type="InterPro" id="IPR018506">
    <property type="entry name" value="Cyt_B5_heme-BS"/>
</dbReference>
<dbReference type="PRINTS" id="PR00363">
    <property type="entry name" value="CYTOCHROMEB5"/>
</dbReference>
<evidence type="ECO:0000256" key="9">
    <source>
        <dbReference type="ARBA" id="ARBA00022824"/>
    </source>
</evidence>
<dbReference type="OrthoDB" id="2204368at2759"/>
<feature type="domain" description="Cytochrome b5 heme-binding" evidence="22">
    <location>
        <begin position="3"/>
        <end position="83"/>
    </location>
</feature>
<feature type="transmembrane region" description="Helical" evidence="21">
    <location>
        <begin position="250"/>
        <end position="267"/>
    </location>
</feature>
<dbReference type="PROSITE" id="PS50255">
    <property type="entry name" value="CYTOCHROME_B5_2"/>
    <property type="match status" value="1"/>
</dbReference>
<keyword evidence="24" id="KW-1185">Reference proteome</keyword>
<evidence type="ECO:0000313" key="23">
    <source>
        <dbReference type="EMBL" id="PRT54866.1"/>
    </source>
</evidence>
<comment type="pathway">
    <text evidence="3">Lipid metabolism.</text>
</comment>
<dbReference type="InterPro" id="IPR036400">
    <property type="entry name" value="Cyt_B5-like_heme/steroid_sf"/>
</dbReference>
<feature type="binding site" evidence="19">
    <location>
        <position position="302"/>
    </location>
    <ligand>
        <name>Zn(2+)</name>
        <dbReference type="ChEBI" id="CHEBI:29105"/>
        <label>1</label>
    </ligand>
</feature>
<evidence type="ECO:0000256" key="10">
    <source>
        <dbReference type="ARBA" id="ARBA00022832"/>
    </source>
</evidence>
<organism evidence="23 24">
    <name type="scientific">Wickerhamiella sorbophila</name>
    <dbReference type="NCBI Taxonomy" id="45607"/>
    <lineage>
        <taxon>Eukaryota</taxon>
        <taxon>Fungi</taxon>
        <taxon>Dikarya</taxon>
        <taxon>Ascomycota</taxon>
        <taxon>Saccharomycotina</taxon>
        <taxon>Dipodascomycetes</taxon>
        <taxon>Dipodascales</taxon>
        <taxon>Trichomonascaceae</taxon>
        <taxon>Wickerhamiella</taxon>
    </lineage>
</organism>
<feature type="binding site" evidence="19">
    <location>
        <position position="215"/>
    </location>
    <ligand>
        <name>Zn(2+)</name>
        <dbReference type="ChEBI" id="CHEBI:29105"/>
        <label>1</label>
    </ligand>
</feature>
<name>A0A2T0FIS0_9ASCO</name>
<evidence type="ECO:0000313" key="24">
    <source>
        <dbReference type="Proteomes" id="UP000238350"/>
    </source>
</evidence>
<dbReference type="PANTHER" id="PTHR12863:SF1">
    <property type="entry name" value="FATTY ACID 2-HYDROXYLASE"/>
    <property type="match status" value="1"/>
</dbReference>
<dbReference type="InterPro" id="IPR006694">
    <property type="entry name" value="Fatty_acid_hydroxylase"/>
</dbReference>
<dbReference type="GeneID" id="36516234"/>
<feature type="binding site" evidence="19">
    <location>
        <position position="243"/>
    </location>
    <ligand>
        <name>Zn(2+)</name>
        <dbReference type="ChEBI" id="CHEBI:29105"/>
        <label>1</label>
    </ligand>
</feature>
<dbReference type="PROSITE" id="PS00191">
    <property type="entry name" value="CYTOCHROME_B5_1"/>
    <property type="match status" value="1"/>
</dbReference>
<keyword evidence="8 18" id="KW-0479">Metal-binding</keyword>
<keyword evidence="14 18" id="KW-0408">Iron</keyword>
<evidence type="ECO:0000256" key="21">
    <source>
        <dbReference type="SAM" id="Phobius"/>
    </source>
</evidence>
<accession>A0A2T0FIS0</accession>
<keyword evidence="13 18" id="KW-0560">Oxidoreductase</keyword>
<evidence type="ECO:0000256" key="6">
    <source>
        <dbReference type="ARBA" id="ARBA00022617"/>
    </source>
</evidence>
<evidence type="ECO:0000256" key="11">
    <source>
        <dbReference type="ARBA" id="ARBA00022833"/>
    </source>
</evidence>
<feature type="binding site" evidence="19">
    <location>
        <position position="242"/>
    </location>
    <ligand>
        <name>Zn(2+)</name>
        <dbReference type="ChEBI" id="CHEBI:29105"/>
        <label>1</label>
    </ligand>
</feature>
<feature type="binding site" evidence="19">
    <location>
        <position position="298"/>
    </location>
    <ligand>
        <name>Zn(2+)</name>
        <dbReference type="ChEBI" id="CHEBI:29105"/>
        <label>1</label>
    </ligand>
</feature>
<evidence type="ECO:0000256" key="15">
    <source>
        <dbReference type="ARBA" id="ARBA00023098"/>
    </source>
</evidence>
<dbReference type="EMBL" id="NDIQ01000021">
    <property type="protein sequence ID" value="PRT54866.1"/>
    <property type="molecule type" value="Genomic_DNA"/>
</dbReference>
<comment type="cofactor">
    <cofactor evidence="20">
        <name>Fe cation</name>
        <dbReference type="ChEBI" id="CHEBI:24875"/>
    </cofactor>
</comment>
<evidence type="ECO:0000256" key="20">
    <source>
        <dbReference type="PIRSR" id="PIRSR005149-50"/>
    </source>
</evidence>
<sequence>MGGHLISPQKIDRLIAKGRVIVILKSDRIFDVTNFVADHPGGEELITEYQGKEITEVMKDRDSHAHSDSAYEMLEDYFIGTLTDMTDDEVMKEAEAESSAKVLTRTTNFDRDFEEHKFLHLGKPLLMQMLRGNMTKRFYLEQVHKPRHYGQGSAPIFGNFLEPISLTPWWFVPLVWIPVNMLLLTIPLSELPVGKVASLYGLGLCLWTLVEYVMHRFLFHMDALLPDHQVAFTLHFLLHGFHHYLPMDRYRLVLPPALFAVLCPPLYKLAHFVFRDYYVSQAVFCGAHMGYVLYDMTHYFLHHKKLPSIMKATKVYHLDHHYKEYDLGFGVTSRFWDRIFGTLILDTR</sequence>
<comment type="pathway">
    <text evidence="2">Sphingolipid metabolism.</text>
</comment>
<dbReference type="InterPro" id="IPR001199">
    <property type="entry name" value="Cyt_B5-like_heme/steroid-bd"/>
</dbReference>
<gene>
    <name evidence="23" type="ORF">B9G98_02486</name>
</gene>
<feature type="binding site" evidence="19">
    <location>
        <position position="220"/>
    </location>
    <ligand>
        <name>Zn(2+)</name>
        <dbReference type="ChEBI" id="CHEBI:29105"/>
        <label>1</label>
    </ligand>
</feature>
<protein>
    <recommendedName>
        <fullName evidence="18">Ceramide very long chain fatty acid hydroxylase</fullName>
        <ecNumber evidence="18">1.-.-.-</ecNumber>
    </recommendedName>
</protein>
<dbReference type="PIRSF" id="PIRSF005149">
    <property type="entry name" value="IPC-B_HD"/>
    <property type="match status" value="1"/>
</dbReference>
<dbReference type="RefSeq" id="XP_024664811.1">
    <property type="nucleotide sequence ID" value="XM_024809043.1"/>
</dbReference>
<evidence type="ECO:0000256" key="2">
    <source>
        <dbReference type="ARBA" id="ARBA00004991"/>
    </source>
</evidence>
<dbReference type="PANTHER" id="PTHR12863">
    <property type="entry name" value="FATTY ACID HYDROXYLASE"/>
    <property type="match status" value="1"/>
</dbReference>
<feature type="transmembrane region" description="Helical" evidence="21">
    <location>
        <begin position="200"/>
        <end position="219"/>
    </location>
</feature>
<evidence type="ECO:0000256" key="1">
    <source>
        <dbReference type="ARBA" id="ARBA00004477"/>
    </source>
</evidence>
<feature type="binding site" evidence="19">
    <location>
        <position position="320"/>
    </location>
    <ligand>
        <name>Zn(2+)</name>
        <dbReference type="ChEBI" id="CHEBI:29105"/>
        <label>1</label>
    </ligand>
</feature>
<reference evidence="23 24" key="1">
    <citation type="submission" date="2017-04" db="EMBL/GenBank/DDBJ databases">
        <title>Genome sequencing of [Candida] sorbophila.</title>
        <authorList>
            <person name="Ahn J.O."/>
        </authorList>
    </citation>
    <scope>NUCLEOTIDE SEQUENCE [LARGE SCALE GENOMIC DNA]</scope>
    <source>
        <strain evidence="23 24">DS02</strain>
    </source>
</reference>
<dbReference type="STRING" id="45607.A0A2T0FIS0"/>
<evidence type="ECO:0000256" key="3">
    <source>
        <dbReference type="ARBA" id="ARBA00005189"/>
    </source>
</evidence>
<comment type="similarity">
    <text evidence="4 18">Belongs to the sterol desaturase family. SCS7 subfamily.</text>
</comment>
<dbReference type="Pfam" id="PF00173">
    <property type="entry name" value="Cyt-b5"/>
    <property type="match status" value="1"/>
</dbReference>
<keyword evidence="6 20" id="KW-0349">Heme</keyword>
<evidence type="ECO:0000256" key="18">
    <source>
        <dbReference type="PIRNR" id="PIRNR005149"/>
    </source>
</evidence>
<keyword evidence="17 18" id="KW-0275">Fatty acid biosynthesis</keyword>
<keyword evidence="7 21" id="KW-0812">Transmembrane</keyword>
<dbReference type="SUPFAM" id="SSF55856">
    <property type="entry name" value="Cytochrome b5-like heme/steroid binding domain"/>
    <property type="match status" value="1"/>
</dbReference>
<dbReference type="SMART" id="SM01117">
    <property type="entry name" value="Cyt-b5"/>
    <property type="match status" value="1"/>
</dbReference>
<evidence type="ECO:0000256" key="16">
    <source>
        <dbReference type="ARBA" id="ARBA00023136"/>
    </source>
</evidence>
<dbReference type="GO" id="GO:0006633">
    <property type="term" value="P:fatty acid biosynthetic process"/>
    <property type="evidence" value="ECO:0007669"/>
    <property type="project" value="UniProtKB-KW"/>
</dbReference>
<dbReference type="Proteomes" id="UP000238350">
    <property type="component" value="Unassembled WGS sequence"/>
</dbReference>
<comment type="subcellular location">
    <subcellularLocation>
        <location evidence="1">Endoplasmic reticulum membrane</location>
        <topology evidence="1">Multi-pass membrane protein</topology>
    </subcellularLocation>
</comment>
<dbReference type="EC" id="1.-.-.-" evidence="18"/>
<evidence type="ECO:0000256" key="17">
    <source>
        <dbReference type="ARBA" id="ARBA00023160"/>
    </source>
</evidence>
<comment type="caution">
    <text evidence="23">The sequence shown here is derived from an EMBL/GenBank/DDBJ whole genome shotgun (WGS) entry which is preliminary data.</text>
</comment>
<feature type="transmembrane region" description="Helical" evidence="21">
    <location>
        <begin position="169"/>
        <end position="188"/>
    </location>
</feature>
<keyword evidence="15 18" id="KW-0443">Lipid metabolism</keyword>
<feature type="binding site" description="axial binding residue" evidence="20">
    <location>
        <position position="39"/>
    </location>
    <ligand>
        <name>heme</name>
        <dbReference type="ChEBI" id="CHEBI:30413"/>
    </ligand>
    <ligandPart>
        <name>Fe</name>
        <dbReference type="ChEBI" id="CHEBI:18248"/>
    </ligandPart>
</feature>
<dbReference type="Pfam" id="PF04116">
    <property type="entry name" value="FA_hydroxylase"/>
    <property type="match status" value="1"/>
</dbReference>
<feature type="binding site" evidence="19">
    <location>
        <position position="317"/>
    </location>
    <ligand>
        <name>Zn(2+)</name>
        <dbReference type="ChEBI" id="CHEBI:29105"/>
        <label>1</label>
    </ligand>
</feature>
<evidence type="ECO:0000256" key="4">
    <source>
        <dbReference type="ARBA" id="ARBA00005747"/>
    </source>
</evidence>
<evidence type="ECO:0000256" key="7">
    <source>
        <dbReference type="ARBA" id="ARBA00022692"/>
    </source>
</evidence>
<evidence type="ECO:0000259" key="22">
    <source>
        <dbReference type="PROSITE" id="PS50255"/>
    </source>
</evidence>
<evidence type="ECO:0000256" key="19">
    <source>
        <dbReference type="PIRSR" id="PIRSR005149-1"/>
    </source>
</evidence>
<evidence type="ECO:0000256" key="14">
    <source>
        <dbReference type="ARBA" id="ARBA00023004"/>
    </source>
</evidence>
<proteinExistence type="inferred from homology"/>
<dbReference type="GO" id="GO:0020037">
    <property type="term" value="F:heme binding"/>
    <property type="evidence" value="ECO:0007669"/>
    <property type="project" value="InterPro"/>
</dbReference>
<keyword evidence="11 19" id="KW-0862">Zinc</keyword>
<feature type="binding site" description="axial binding residue" evidence="20">
    <location>
        <position position="66"/>
    </location>
    <ligand>
        <name>heme</name>
        <dbReference type="ChEBI" id="CHEBI:30413"/>
    </ligand>
    <ligandPart>
        <name>Fe</name>
        <dbReference type="ChEBI" id="CHEBI:18248"/>
    </ligandPart>
</feature>
<feature type="binding site" evidence="19">
    <location>
        <position position="239"/>
    </location>
    <ligand>
        <name>Zn(2+)</name>
        <dbReference type="ChEBI" id="CHEBI:29105"/>
        <label>1</label>
    </ligand>
</feature>
<dbReference type="GO" id="GO:0080132">
    <property type="term" value="F:fatty acid 2-hydroxylase activity"/>
    <property type="evidence" value="ECO:0007669"/>
    <property type="project" value="InterPro"/>
</dbReference>
<dbReference type="Gene3D" id="3.10.120.10">
    <property type="entry name" value="Cytochrome b5-like heme/steroid binding domain"/>
    <property type="match status" value="1"/>
</dbReference>
<evidence type="ECO:0000256" key="13">
    <source>
        <dbReference type="ARBA" id="ARBA00023002"/>
    </source>
</evidence>
<comment type="cofactor">
    <cofactor evidence="18 19">
        <name>Zn(2+)</name>
        <dbReference type="ChEBI" id="CHEBI:29105"/>
    </cofactor>
    <text evidence="18 19">Binds 2 Zn(2+) ions per subunit that likely form a catalytic dimetal center.</text>
</comment>
<keyword evidence="5 18" id="KW-0444">Lipid biosynthesis</keyword>
<dbReference type="GO" id="GO:0005789">
    <property type="term" value="C:endoplasmic reticulum membrane"/>
    <property type="evidence" value="ECO:0007669"/>
    <property type="project" value="UniProtKB-SubCell"/>
</dbReference>